<feature type="signal peptide" evidence="2">
    <location>
        <begin position="1"/>
        <end position="22"/>
    </location>
</feature>
<accession>A0A858RJ10</accession>
<protein>
    <recommendedName>
        <fullName evidence="5">HEAT repeat domain-containing protein</fullName>
    </recommendedName>
</protein>
<dbReference type="EMBL" id="CP051774">
    <property type="protein sequence ID" value="QJE96705.1"/>
    <property type="molecule type" value="Genomic_DNA"/>
</dbReference>
<keyword evidence="2" id="KW-0732">Signal</keyword>
<reference evidence="3 4" key="1">
    <citation type="submission" date="2020-04" db="EMBL/GenBank/DDBJ databases">
        <title>Luteolibacter sp. G-1-1-1 isolated from soil.</title>
        <authorList>
            <person name="Dahal R.H."/>
        </authorList>
    </citation>
    <scope>NUCLEOTIDE SEQUENCE [LARGE SCALE GENOMIC DNA]</scope>
    <source>
        <strain evidence="3 4">G-1-1-1</strain>
    </source>
</reference>
<name>A0A858RJ10_9BACT</name>
<evidence type="ECO:0000256" key="2">
    <source>
        <dbReference type="SAM" id="SignalP"/>
    </source>
</evidence>
<proteinExistence type="predicted"/>
<feature type="region of interest" description="Disordered" evidence="1">
    <location>
        <begin position="31"/>
        <end position="56"/>
    </location>
</feature>
<dbReference type="RefSeq" id="WP_169455106.1">
    <property type="nucleotide sequence ID" value="NZ_CP051774.1"/>
</dbReference>
<evidence type="ECO:0008006" key="5">
    <source>
        <dbReference type="Google" id="ProtNLM"/>
    </source>
</evidence>
<evidence type="ECO:0000313" key="4">
    <source>
        <dbReference type="Proteomes" id="UP000501812"/>
    </source>
</evidence>
<keyword evidence="4" id="KW-1185">Reference proteome</keyword>
<dbReference type="Proteomes" id="UP000501812">
    <property type="component" value="Chromosome"/>
</dbReference>
<feature type="chain" id="PRO_5032575340" description="HEAT repeat domain-containing protein" evidence="2">
    <location>
        <begin position="23"/>
        <end position="574"/>
    </location>
</feature>
<gene>
    <name evidence="3" type="ORF">HHL09_13240</name>
</gene>
<organism evidence="3 4">
    <name type="scientific">Luteolibacter luteus</name>
    <dbReference type="NCBI Taxonomy" id="2728835"/>
    <lineage>
        <taxon>Bacteria</taxon>
        <taxon>Pseudomonadati</taxon>
        <taxon>Verrucomicrobiota</taxon>
        <taxon>Verrucomicrobiia</taxon>
        <taxon>Verrucomicrobiales</taxon>
        <taxon>Verrucomicrobiaceae</taxon>
        <taxon>Luteolibacter</taxon>
    </lineage>
</organism>
<dbReference type="AlphaFoldDB" id="A0A858RJ10"/>
<sequence>MRTPAVILISCTAGLAAGWGSAALFKGQEEASPTSTTAAQGSAPLAPRSARPLSSQARLDDVQACKDLIKAAREEDGRHPLLRRFDLERALRRWIELDPQGAFAAAESEQSASLRADLFRMWAELDPRAALDALKRGSGALVRDVANPFFVALMARDPALAAETLKEEPWKSGKHELLGWGFQEAVARAWMKSDPQAAIASLGLAGSLTNPDDGQKEILKEWAKIDFAAAWKYQMTGKPEGQSLILTQADPLLAAGLLAGSKEALAELEALPAEAKSPFGDRFNATPRGETAKCMVDADPAAALKWAESRPEGDPLAKEILAQAASKLASSDPVKALELITESKGAGRSWEDEGVFRESFASLAASDPAKAVEMIASMEPGHRKDAMSGYLTRMFAVDVEGTLDQCRAWLADPEMKKELPEAFAVAFSWGHGAGVRNPGPVLEAFPELDDAVTGYVLATWAKSDPQASAGWIEKRLADGKPVKELEDKGVLSEIAIAEPEFAAEWVTRLADPKVQVAAAKHLAINWGSFNPEATRKWAESLPDGEAKDAAVKGIEFAGKGYPGSSSDLFGTPGP</sequence>
<dbReference type="KEGG" id="luo:HHL09_13240"/>
<evidence type="ECO:0000256" key="1">
    <source>
        <dbReference type="SAM" id="MobiDB-lite"/>
    </source>
</evidence>
<evidence type="ECO:0000313" key="3">
    <source>
        <dbReference type="EMBL" id="QJE96705.1"/>
    </source>
</evidence>
<feature type="compositionally biased region" description="Polar residues" evidence="1">
    <location>
        <begin position="31"/>
        <end position="40"/>
    </location>
</feature>